<dbReference type="InterPro" id="IPR035952">
    <property type="entry name" value="Rhomboid-like_sf"/>
</dbReference>
<evidence type="ECO:0000256" key="5">
    <source>
        <dbReference type="ARBA" id="ARBA00022989"/>
    </source>
</evidence>
<dbReference type="SUPFAM" id="SSF57845">
    <property type="entry name" value="B-box zinc-binding domain"/>
    <property type="match status" value="1"/>
</dbReference>
<feature type="transmembrane region" description="Helical" evidence="7">
    <location>
        <begin position="184"/>
        <end position="204"/>
    </location>
</feature>
<dbReference type="InterPro" id="IPR050925">
    <property type="entry name" value="Rhomboid_protease_S54"/>
</dbReference>
<keyword evidence="9" id="KW-0645">Protease</keyword>
<keyword evidence="10" id="KW-1185">Reference proteome</keyword>
<name>A0ABY1IC09_9ACTO</name>
<evidence type="ECO:0000256" key="4">
    <source>
        <dbReference type="ARBA" id="ARBA00022801"/>
    </source>
</evidence>
<gene>
    <name evidence="9" type="ORF">SAMN05216246_10652</name>
</gene>
<protein>
    <submittedName>
        <fullName evidence="9">Membrane associated serine protease, rhomboid family</fullName>
    </submittedName>
</protein>
<evidence type="ECO:0000256" key="6">
    <source>
        <dbReference type="ARBA" id="ARBA00023136"/>
    </source>
</evidence>
<comment type="similarity">
    <text evidence="2">Belongs to the peptidase S54 family.</text>
</comment>
<dbReference type="PANTHER" id="PTHR43731:SF14">
    <property type="entry name" value="PRESENILIN-ASSOCIATED RHOMBOID-LIKE PROTEIN, MITOCHONDRIAL"/>
    <property type="match status" value="1"/>
</dbReference>
<feature type="domain" description="Peptidase S54 rhomboid" evidence="8">
    <location>
        <begin position="118"/>
        <end position="252"/>
    </location>
</feature>
<comment type="subcellular location">
    <subcellularLocation>
        <location evidence="1">Membrane</location>
        <topology evidence="1">Multi-pass membrane protein</topology>
    </subcellularLocation>
</comment>
<evidence type="ECO:0000256" key="7">
    <source>
        <dbReference type="SAM" id="Phobius"/>
    </source>
</evidence>
<keyword evidence="6 7" id="KW-0472">Membrane</keyword>
<dbReference type="GO" id="GO:0006508">
    <property type="term" value="P:proteolysis"/>
    <property type="evidence" value="ECO:0007669"/>
    <property type="project" value="UniProtKB-KW"/>
</dbReference>
<reference evidence="9 10" key="1">
    <citation type="submission" date="2016-11" db="EMBL/GenBank/DDBJ databases">
        <authorList>
            <person name="Varghese N."/>
            <person name="Submissions S."/>
        </authorList>
    </citation>
    <scope>NUCLEOTIDE SEQUENCE [LARGE SCALE GENOMIC DNA]</scope>
    <source>
        <strain evidence="9 10">PA</strain>
    </source>
</reference>
<dbReference type="Proteomes" id="UP000184390">
    <property type="component" value="Unassembled WGS sequence"/>
</dbReference>
<feature type="transmembrane region" description="Helical" evidence="7">
    <location>
        <begin position="158"/>
        <end position="178"/>
    </location>
</feature>
<dbReference type="EMBL" id="FQYL01000006">
    <property type="protein sequence ID" value="SHI86445.1"/>
    <property type="molecule type" value="Genomic_DNA"/>
</dbReference>
<keyword evidence="3 7" id="KW-0812">Transmembrane</keyword>
<evidence type="ECO:0000256" key="3">
    <source>
        <dbReference type="ARBA" id="ARBA00022692"/>
    </source>
</evidence>
<feature type="transmembrane region" description="Helical" evidence="7">
    <location>
        <begin position="239"/>
        <end position="255"/>
    </location>
</feature>
<dbReference type="Pfam" id="PF01694">
    <property type="entry name" value="Rhomboid"/>
    <property type="match status" value="1"/>
</dbReference>
<feature type="transmembrane region" description="Helical" evidence="7">
    <location>
        <begin position="216"/>
        <end position="233"/>
    </location>
</feature>
<dbReference type="SUPFAM" id="SSF144091">
    <property type="entry name" value="Rhomboid-like"/>
    <property type="match status" value="1"/>
</dbReference>
<dbReference type="GO" id="GO:0008233">
    <property type="term" value="F:peptidase activity"/>
    <property type="evidence" value="ECO:0007669"/>
    <property type="project" value="UniProtKB-KW"/>
</dbReference>
<dbReference type="InterPro" id="IPR022764">
    <property type="entry name" value="Peptidase_S54_rhomboid_dom"/>
</dbReference>
<feature type="transmembrane region" description="Helical" evidence="7">
    <location>
        <begin position="262"/>
        <end position="284"/>
    </location>
</feature>
<dbReference type="PANTHER" id="PTHR43731">
    <property type="entry name" value="RHOMBOID PROTEASE"/>
    <property type="match status" value="1"/>
</dbReference>
<sequence>MTATGGPATSGAPVCPRHPDRVAYVRCQRCGRSVCPACQVPSAVGVHCVDCTARAGAGRRAPTTALGGRLSDGSTVITKALIAACVVVFMAQNLPASTGMGLSVIRGLALVPAFVGAEPWRLLTSALLHGSIMHLAFNMWALWVLGEALEPLLGRWRYSALMALSALGGSTAVYWLSAPGSRDWFTATVGASGAVFGLFAAMFVIQRRFGRDTTSIVVILVLNLVFSFTAAGISWQGHLGGLVTGGVVAAVYAWAPRERRGALSAVGTAAVALALIGLVALRLASA</sequence>
<comment type="caution">
    <text evidence="9">The sequence shown here is derived from an EMBL/GenBank/DDBJ whole genome shotgun (WGS) entry which is preliminary data.</text>
</comment>
<feature type="transmembrane region" description="Helical" evidence="7">
    <location>
        <begin position="76"/>
        <end position="94"/>
    </location>
</feature>
<dbReference type="Gene3D" id="1.20.1540.10">
    <property type="entry name" value="Rhomboid-like"/>
    <property type="match status" value="1"/>
</dbReference>
<keyword evidence="5 7" id="KW-1133">Transmembrane helix</keyword>
<accession>A0ABY1IC09</accession>
<organism evidence="9 10">
    <name type="scientific">Actinomyces denticolens</name>
    <dbReference type="NCBI Taxonomy" id="52767"/>
    <lineage>
        <taxon>Bacteria</taxon>
        <taxon>Bacillati</taxon>
        <taxon>Actinomycetota</taxon>
        <taxon>Actinomycetes</taxon>
        <taxon>Actinomycetales</taxon>
        <taxon>Actinomycetaceae</taxon>
        <taxon>Actinomyces</taxon>
    </lineage>
</organism>
<evidence type="ECO:0000313" key="9">
    <source>
        <dbReference type="EMBL" id="SHI86445.1"/>
    </source>
</evidence>
<feature type="transmembrane region" description="Helical" evidence="7">
    <location>
        <begin position="126"/>
        <end position="146"/>
    </location>
</feature>
<evidence type="ECO:0000256" key="2">
    <source>
        <dbReference type="ARBA" id="ARBA00009045"/>
    </source>
</evidence>
<keyword evidence="4" id="KW-0378">Hydrolase</keyword>
<evidence type="ECO:0000256" key="1">
    <source>
        <dbReference type="ARBA" id="ARBA00004141"/>
    </source>
</evidence>
<evidence type="ECO:0000259" key="8">
    <source>
        <dbReference type="Pfam" id="PF01694"/>
    </source>
</evidence>
<evidence type="ECO:0000313" key="10">
    <source>
        <dbReference type="Proteomes" id="UP000184390"/>
    </source>
</evidence>
<proteinExistence type="inferred from homology"/>